<organism evidence="1 2">
    <name type="scientific">Clonostachys rosea f. rosea IK726</name>
    <dbReference type="NCBI Taxonomy" id="1349383"/>
    <lineage>
        <taxon>Eukaryota</taxon>
        <taxon>Fungi</taxon>
        <taxon>Dikarya</taxon>
        <taxon>Ascomycota</taxon>
        <taxon>Pezizomycotina</taxon>
        <taxon>Sordariomycetes</taxon>
        <taxon>Hypocreomycetidae</taxon>
        <taxon>Hypocreales</taxon>
        <taxon>Bionectriaceae</taxon>
        <taxon>Clonostachys</taxon>
    </lineage>
</organism>
<dbReference type="EMBL" id="CADEHS020000009">
    <property type="protein sequence ID" value="CAG9945639.1"/>
    <property type="molecule type" value="Genomic_DNA"/>
</dbReference>
<reference evidence="1" key="2">
    <citation type="submission" date="2021-10" db="EMBL/GenBank/DDBJ databases">
        <authorList>
            <person name="Piombo E."/>
        </authorList>
    </citation>
    <scope>NUCLEOTIDE SEQUENCE</scope>
</reference>
<evidence type="ECO:0000313" key="1">
    <source>
        <dbReference type="EMBL" id="CAG9945639.1"/>
    </source>
</evidence>
<protein>
    <submittedName>
        <fullName evidence="1">Uncharacterized protein</fullName>
    </submittedName>
</protein>
<proteinExistence type="predicted"/>
<reference evidence="1" key="1">
    <citation type="submission" date="2020-04" db="EMBL/GenBank/DDBJ databases">
        <authorList>
            <person name="Broberg M."/>
        </authorList>
    </citation>
    <scope>NUCLEOTIDE SEQUENCE</scope>
</reference>
<evidence type="ECO:0000313" key="2">
    <source>
        <dbReference type="Proteomes" id="UP000836387"/>
    </source>
</evidence>
<keyword evidence="2" id="KW-1185">Reference proteome</keyword>
<accession>A0ACA9TXI8</accession>
<gene>
    <name evidence="1" type="ORF">CRV2_00012378</name>
</gene>
<name>A0ACA9TXI8_BIOOC</name>
<dbReference type="Proteomes" id="UP000836387">
    <property type="component" value="Unassembled WGS sequence"/>
</dbReference>
<comment type="caution">
    <text evidence="1">The sequence shown here is derived from an EMBL/GenBank/DDBJ whole genome shotgun (WGS) entry which is preliminary data.</text>
</comment>
<sequence>MPRTVPINNIREFICMQAGSLAESPPCSTCSFIQGTDKSPFFGGENVVFALQNHNGEAICMRIRRDVTEWSSYLLNNEVNIRKAIESKGITAFQRLIDFAPEGNALIDSPFMMLEWVHGCKLRWTDDFPVDLKERNQIIHAIARVTMDLLKVQRKGVSAKDYVEAKIKRKIERAQRGEYRGGSAEGCQRQFDMIGRYWVPEFDDAPHVLVHGDLGSNNIIVDNECHFESVIDLGWSEMVPLQFAAGYPRLLTYEPTGSSWQTKNTAMMERDRQFYLNCVKERASTEGGIELDYYQVLSRDDEVNRYWWFKAIDQADIHQAMCATNWDPAKSVPISK</sequence>